<comment type="catalytic activity">
    <reaction evidence="1">
        <text>Random endo-hydrolysis of N-acetyl-beta-D-glucosaminide (1-&gt;4)-beta-linkages in chitin and chitodextrins.</text>
        <dbReference type="EC" id="3.2.1.14"/>
    </reaction>
</comment>
<accession>A0A0E0IRY7</accession>
<proteinExistence type="predicted"/>
<evidence type="ECO:0000313" key="8">
    <source>
        <dbReference type="Proteomes" id="UP000006591"/>
    </source>
</evidence>
<feature type="region of interest" description="Disordered" evidence="5">
    <location>
        <begin position="64"/>
        <end position="100"/>
    </location>
</feature>
<dbReference type="Gene3D" id="1.10.530.10">
    <property type="match status" value="1"/>
</dbReference>
<dbReference type="HOGENOM" id="CLU_1828411_0_0_1"/>
<dbReference type="GO" id="GO:0008843">
    <property type="term" value="F:endochitinase activity"/>
    <property type="evidence" value="ECO:0007669"/>
    <property type="project" value="UniProtKB-EC"/>
</dbReference>
<dbReference type="AlphaFoldDB" id="A0A0E0IRY7"/>
<dbReference type="GO" id="GO:0016998">
    <property type="term" value="P:cell wall macromolecule catabolic process"/>
    <property type="evidence" value="ECO:0007669"/>
    <property type="project" value="InterPro"/>
</dbReference>
<dbReference type="EC" id="3.2.1.14" evidence="2"/>
<dbReference type="InterPro" id="IPR000726">
    <property type="entry name" value="Glyco_hydro_19_cat"/>
</dbReference>
<feature type="domain" description="Glycoside hydrolase family 19 catalytic" evidence="6">
    <location>
        <begin position="2"/>
        <end position="43"/>
    </location>
</feature>
<dbReference type="GO" id="GO:0006032">
    <property type="term" value="P:chitin catabolic process"/>
    <property type="evidence" value="ECO:0007669"/>
    <property type="project" value="InterPro"/>
</dbReference>
<evidence type="ECO:0000256" key="4">
    <source>
        <dbReference type="ARBA" id="ARBA00023326"/>
    </source>
</evidence>
<sequence>MAFMAAMWRWMTPMEKKQASAHDVFVSNWKPTKNNTLATSLPALWQRATSTSWVSAASTPATTATALSRTLSTHPTRSPMTSSNKARTDHPNSPIPRGGNLLGMVAPLAIVLEEGNKRMHQRELKYEELYGKNELAREESW</sequence>
<dbReference type="SUPFAM" id="SSF53955">
    <property type="entry name" value="Lysozyme-like"/>
    <property type="match status" value="1"/>
</dbReference>
<dbReference type="EnsemblPlants" id="ONIVA10G09020.2">
    <property type="protein sequence ID" value="ONIVA10G09020.2"/>
    <property type="gene ID" value="ONIVA10G09020"/>
</dbReference>
<feature type="compositionally biased region" description="Low complexity" evidence="5">
    <location>
        <begin position="64"/>
        <end position="73"/>
    </location>
</feature>
<evidence type="ECO:0000256" key="1">
    <source>
        <dbReference type="ARBA" id="ARBA00000822"/>
    </source>
</evidence>
<keyword evidence="3" id="KW-0119">Carbohydrate metabolism</keyword>
<reference evidence="7" key="1">
    <citation type="submission" date="2015-04" db="UniProtKB">
        <authorList>
            <consortium name="EnsemblPlants"/>
        </authorList>
    </citation>
    <scope>IDENTIFICATION</scope>
    <source>
        <strain evidence="7">SL10</strain>
    </source>
</reference>
<organism evidence="7">
    <name type="scientific">Oryza nivara</name>
    <name type="common">Indian wild rice</name>
    <name type="synonym">Oryza sativa f. spontanea</name>
    <dbReference type="NCBI Taxonomy" id="4536"/>
    <lineage>
        <taxon>Eukaryota</taxon>
        <taxon>Viridiplantae</taxon>
        <taxon>Streptophyta</taxon>
        <taxon>Embryophyta</taxon>
        <taxon>Tracheophyta</taxon>
        <taxon>Spermatophyta</taxon>
        <taxon>Magnoliopsida</taxon>
        <taxon>Liliopsida</taxon>
        <taxon>Poales</taxon>
        <taxon>Poaceae</taxon>
        <taxon>BOP clade</taxon>
        <taxon>Oryzoideae</taxon>
        <taxon>Oryzeae</taxon>
        <taxon>Oryzinae</taxon>
        <taxon>Oryza</taxon>
    </lineage>
</organism>
<dbReference type="InterPro" id="IPR023346">
    <property type="entry name" value="Lysozyme-like_dom_sf"/>
</dbReference>
<keyword evidence="4" id="KW-0624">Polysaccharide degradation</keyword>
<name>A0A0E0IRY7_ORYNI</name>
<evidence type="ECO:0000256" key="2">
    <source>
        <dbReference type="ARBA" id="ARBA00012729"/>
    </source>
</evidence>
<dbReference type="eggNOG" id="KOG4742">
    <property type="taxonomic scope" value="Eukaryota"/>
</dbReference>
<feature type="compositionally biased region" description="Polar residues" evidence="5">
    <location>
        <begin position="74"/>
        <end position="85"/>
    </location>
</feature>
<keyword evidence="8" id="KW-1185">Reference proteome</keyword>
<dbReference type="Gramene" id="ONIVA10G09020.2">
    <property type="protein sequence ID" value="ONIVA10G09020.2"/>
    <property type="gene ID" value="ONIVA10G09020"/>
</dbReference>
<evidence type="ECO:0000256" key="5">
    <source>
        <dbReference type="SAM" id="MobiDB-lite"/>
    </source>
</evidence>
<evidence type="ECO:0000259" key="6">
    <source>
        <dbReference type="Pfam" id="PF00182"/>
    </source>
</evidence>
<dbReference type="Pfam" id="PF00182">
    <property type="entry name" value="Glyco_hydro_19"/>
    <property type="match status" value="1"/>
</dbReference>
<evidence type="ECO:0000256" key="3">
    <source>
        <dbReference type="ARBA" id="ARBA00023277"/>
    </source>
</evidence>
<dbReference type="GO" id="GO:0000272">
    <property type="term" value="P:polysaccharide catabolic process"/>
    <property type="evidence" value="ECO:0007669"/>
    <property type="project" value="UniProtKB-KW"/>
</dbReference>
<protein>
    <recommendedName>
        <fullName evidence="2">chitinase</fullName>
        <ecNumber evidence="2">3.2.1.14</ecNumber>
    </recommendedName>
</protein>
<evidence type="ECO:0000313" key="7">
    <source>
        <dbReference type="EnsemblPlants" id="ONIVA10G09020.2"/>
    </source>
</evidence>
<dbReference type="Proteomes" id="UP000006591">
    <property type="component" value="Chromosome 10"/>
</dbReference>
<reference evidence="7" key="2">
    <citation type="submission" date="2018-04" db="EMBL/GenBank/DDBJ databases">
        <title>OnivRS2 (Oryza nivara Reference Sequence Version 2).</title>
        <authorList>
            <person name="Zhang J."/>
            <person name="Kudrna D."/>
            <person name="Lee S."/>
            <person name="Talag J."/>
            <person name="Rajasekar S."/>
            <person name="Welchert J."/>
            <person name="Hsing Y.-I."/>
            <person name="Wing R.A."/>
        </authorList>
    </citation>
    <scope>NUCLEOTIDE SEQUENCE [LARGE SCALE GENOMIC DNA]</scope>
</reference>
<dbReference type="STRING" id="4536.A0A0E0IRY7"/>